<protein>
    <submittedName>
        <fullName evidence="2">Uncharacterized protein</fullName>
    </submittedName>
</protein>
<gene>
    <name evidence="2" type="ORF">P8C59_005829</name>
</gene>
<accession>A0AAD9MFX0</accession>
<keyword evidence="3" id="KW-1185">Reference proteome</keyword>
<organism evidence="2 3">
    <name type="scientific">Phyllachora maydis</name>
    <dbReference type="NCBI Taxonomy" id="1825666"/>
    <lineage>
        <taxon>Eukaryota</taxon>
        <taxon>Fungi</taxon>
        <taxon>Dikarya</taxon>
        <taxon>Ascomycota</taxon>
        <taxon>Pezizomycotina</taxon>
        <taxon>Sordariomycetes</taxon>
        <taxon>Sordariomycetidae</taxon>
        <taxon>Phyllachorales</taxon>
        <taxon>Phyllachoraceae</taxon>
        <taxon>Phyllachora</taxon>
    </lineage>
</organism>
<feature type="compositionally biased region" description="Polar residues" evidence="1">
    <location>
        <begin position="45"/>
        <end position="57"/>
    </location>
</feature>
<reference evidence="2" key="1">
    <citation type="journal article" date="2023" name="Mol. Plant Microbe Interact.">
        <title>Elucidating the Obligate Nature and Biological Capacity of an Invasive Fungal Corn Pathogen.</title>
        <authorList>
            <person name="MacCready J.S."/>
            <person name="Roggenkamp E.M."/>
            <person name="Gdanetz K."/>
            <person name="Chilvers M.I."/>
        </authorList>
    </citation>
    <scope>NUCLEOTIDE SEQUENCE</scope>
    <source>
        <strain evidence="2">PM02</strain>
    </source>
</reference>
<evidence type="ECO:0000256" key="1">
    <source>
        <dbReference type="SAM" id="MobiDB-lite"/>
    </source>
</evidence>
<name>A0AAD9MFX0_9PEZI</name>
<comment type="caution">
    <text evidence="2">The sequence shown here is derived from an EMBL/GenBank/DDBJ whole genome shotgun (WGS) entry which is preliminary data.</text>
</comment>
<sequence>MIDDEADEQRAFPRSVSKEHLAATGQTLEERYGKPSLPKRPRSISPPQSSKTRSQLARWNRNDHQQSWVPSYPGTLGQLQANSQPQPPRKLQRGVIQWLKSIRELHNILPLGIPLPVLDHAVVVWSVSDDGRTVEFLATTSFQNGLTRKAKFDDNAKLRRLASQGDLGLNLTLRGIG</sequence>
<evidence type="ECO:0000313" key="3">
    <source>
        <dbReference type="Proteomes" id="UP001217918"/>
    </source>
</evidence>
<feature type="compositionally biased region" description="Basic and acidic residues" evidence="1">
    <location>
        <begin position="8"/>
        <end position="21"/>
    </location>
</feature>
<dbReference type="AlphaFoldDB" id="A0AAD9MFX0"/>
<evidence type="ECO:0000313" key="2">
    <source>
        <dbReference type="EMBL" id="KAK2071401.1"/>
    </source>
</evidence>
<proteinExistence type="predicted"/>
<dbReference type="Proteomes" id="UP001217918">
    <property type="component" value="Unassembled WGS sequence"/>
</dbReference>
<feature type="region of interest" description="Disordered" evidence="1">
    <location>
        <begin position="1"/>
        <end position="63"/>
    </location>
</feature>
<dbReference type="EMBL" id="JAQQPM010000005">
    <property type="protein sequence ID" value="KAK2071401.1"/>
    <property type="molecule type" value="Genomic_DNA"/>
</dbReference>